<dbReference type="SUPFAM" id="SSF56235">
    <property type="entry name" value="N-terminal nucleophile aminohydrolases (Ntn hydrolases)"/>
    <property type="match status" value="1"/>
</dbReference>
<dbReference type="PROSITE" id="PS51278">
    <property type="entry name" value="GATASE_TYPE_2"/>
    <property type="match status" value="1"/>
</dbReference>
<gene>
    <name evidence="5" type="ORF">C9994_16325</name>
</gene>
<dbReference type="Pfam" id="PF13522">
    <property type="entry name" value="GATase_6"/>
    <property type="match status" value="1"/>
</dbReference>
<dbReference type="PANTHER" id="PTHR43284">
    <property type="entry name" value="ASPARAGINE SYNTHETASE (GLUTAMINE-HYDROLYZING)"/>
    <property type="match status" value="1"/>
</dbReference>
<dbReference type="InterPro" id="IPR051786">
    <property type="entry name" value="ASN_synthetase/amidase"/>
</dbReference>
<dbReference type="AlphaFoldDB" id="A0A2T4DAZ4"/>
<evidence type="ECO:0000256" key="1">
    <source>
        <dbReference type="ARBA" id="ARBA00005187"/>
    </source>
</evidence>
<sequence length="74" mass="8214">MCGITGIFAFNEIGRFNLPNLSLATEELAHRGPDHQNIYVDDYVGLGHRRLSILDLSSAGNQPMSSHEGRYQIV</sequence>
<proteinExistence type="predicted"/>
<dbReference type="PANTHER" id="PTHR43284:SF1">
    <property type="entry name" value="ASPARAGINE SYNTHETASE"/>
    <property type="match status" value="1"/>
</dbReference>
<comment type="pathway">
    <text evidence="1">Amino-acid biosynthesis; L-asparagine biosynthesis; L-asparagine from L-aspartate (L-Gln route): step 1/1.</text>
</comment>
<dbReference type="GO" id="GO:0005829">
    <property type="term" value="C:cytosol"/>
    <property type="evidence" value="ECO:0007669"/>
    <property type="project" value="TreeGrafter"/>
</dbReference>
<dbReference type="EC" id="6.3.5.4" evidence="2"/>
<dbReference type="Proteomes" id="UP000240608">
    <property type="component" value="Unassembled WGS sequence"/>
</dbReference>
<dbReference type="GO" id="GO:0004066">
    <property type="term" value="F:asparagine synthase (glutamine-hydrolyzing) activity"/>
    <property type="evidence" value="ECO:0007669"/>
    <property type="project" value="UniProtKB-EC"/>
</dbReference>
<dbReference type="InterPro" id="IPR029055">
    <property type="entry name" value="Ntn_hydrolases_N"/>
</dbReference>
<accession>A0A2T4DAZ4</accession>
<name>A0A2T4DAZ4_9BACT</name>
<evidence type="ECO:0000313" key="5">
    <source>
        <dbReference type="EMBL" id="PTB90996.1"/>
    </source>
</evidence>
<protein>
    <recommendedName>
        <fullName evidence="2">asparagine synthase (glutamine-hydrolyzing)</fullName>
        <ecNumber evidence="2">6.3.5.4</ecNumber>
    </recommendedName>
</protein>
<reference evidence="5 6" key="1">
    <citation type="submission" date="2018-03" db="EMBL/GenBank/DDBJ databases">
        <title>Cross-interface Injection: A General Nanoliter Liquid Handling Method Applied to Single Cells Genome Amplification Automated Nanoliter Liquid Handling Applied to Single Cell Multiple Displacement Amplification.</title>
        <authorList>
            <person name="Yun J."/>
            <person name="Xu P."/>
            <person name="Xu J."/>
            <person name="Dai X."/>
            <person name="Wang Y."/>
            <person name="Zheng X."/>
            <person name="Cao C."/>
            <person name="Yi Q."/>
            <person name="Zhu Y."/>
            <person name="Wang L."/>
            <person name="Dong Z."/>
            <person name="Huang Y."/>
            <person name="Huang L."/>
            <person name="Du W."/>
        </authorList>
    </citation>
    <scope>NUCLEOTIDE SEQUENCE [LARGE SCALE GENOMIC DNA]</scope>
    <source>
        <strain evidence="5 6">Z-D1-2</strain>
    </source>
</reference>
<feature type="domain" description="Glutamine amidotransferase type-2" evidence="4">
    <location>
        <begin position="2"/>
        <end position="74"/>
    </location>
</feature>
<comment type="caution">
    <text evidence="5">The sequence shown here is derived from an EMBL/GenBank/DDBJ whole genome shotgun (WGS) entry which is preliminary data.</text>
</comment>
<dbReference type="Gene3D" id="3.60.20.10">
    <property type="entry name" value="Glutamine Phosphoribosylpyrophosphate, subunit 1, domain 1"/>
    <property type="match status" value="1"/>
</dbReference>
<evidence type="ECO:0000259" key="4">
    <source>
        <dbReference type="PROSITE" id="PS51278"/>
    </source>
</evidence>
<dbReference type="InterPro" id="IPR017932">
    <property type="entry name" value="GATase_2_dom"/>
</dbReference>
<dbReference type="EMBL" id="PYVU01000498">
    <property type="protein sequence ID" value="PTB90996.1"/>
    <property type="molecule type" value="Genomic_DNA"/>
</dbReference>
<comment type="catalytic activity">
    <reaction evidence="3">
        <text>L-aspartate + L-glutamine + ATP + H2O = L-asparagine + L-glutamate + AMP + diphosphate + H(+)</text>
        <dbReference type="Rhea" id="RHEA:12228"/>
        <dbReference type="ChEBI" id="CHEBI:15377"/>
        <dbReference type="ChEBI" id="CHEBI:15378"/>
        <dbReference type="ChEBI" id="CHEBI:29985"/>
        <dbReference type="ChEBI" id="CHEBI:29991"/>
        <dbReference type="ChEBI" id="CHEBI:30616"/>
        <dbReference type="ChEBI" id="CHEBI:33019"/>
        <dbReference type="ChEBI" id="CHEBI:58048"/>
        <dbReference type="ChEBI" id="CHEBI:58359"/>
        <dbReference type="ChEBI" id="CHEBI:456215"/>
        <dbReference type="EC" id="6.3.5.4"/>
    </reaction>
</comment>
<organism evidence="5 6">
    <name type="scientific">Marivirga lumbricoides</name>
    <dbReference type="NCBI Taxonomy" id="1046115"/>
    <lineage>
        <taxon>Bacteria</taxon>
        <taxon>Pseudomonadati</taxon>
        <taxon>Bacteroidota</taxon>
        <taxon>Cytophagia</taxon>
        <taxon>Cytophagales</taxon>
        <taxon>Marivirgaceae</taxon>
        <taxon>Marivirga</taxon>
    </lineage>
</organism>
<feature type="non-terminal residue" evidence="5">
    <location>
        <position position="74"/>
    </location>
</feature>
<evidence type="ECO:0000313" key="6">
    <source>
        <dbReference type="Proteomes" id="UP000240608"/>
    </source>
</evidence>
<evidence type="ECO:0000256" key="2">
    <source>
        <dbReference type="ARBA" id="ARBA00012737"/>
    </source>
</evidence>
<evidence type="ECO:0000256" key="3">
    <source>
        <dbReference type="ARBA" id="ARBA00048741"/>
    </source>
</evidence>